<evidence type="ECO:0000256" key="5">
    <source>
        <dbReference type="ARBA" id="ARBA00023242"/>
    </source>
</evidence>
<keyword evidence="3" id="KW-0238">DNA-binding</keyword>
<keyword evidence="4" id="KW-0804">Transcription</keyword>
<dbReference type="CDD" id="cd10017">
    <property type="entry name" value="B3_DNA"/>
    <property type="match status" value="1"/>
</dbReference>
<evidence type="ECO:0008006" key="8">
    <source>
        <dbReference type="Google" id="ProtNLM"/>
    </source>
</evidence>
<keyword evidence="7" id="KW-1185">Reference proteome</keyword>
<keyword evidence="5" id="KW-0539">Nucleus</keyword>
<protein>
    <recommendedName>
        <fullName evidence="8">TF-B3 domain-containing protein</fullName>
    </recommendedName>
</protein>
<comment type="caution">
    <text evidence="6">The sequence shown here is derived from an EMBL/GenBank/DDBJ whole genome shotgun (WGS) entry which is preliminary data.</text>
</comment>
<evidence type="ECO:0000256" key="1">
    <source>
        <dbReference type="ARBA" id="ARBA00004123"/>
    </source>
</evidence>
<dbReference type="InterPro" id="IPR015300">
    <property type="entry name" value="DNA-bd_pseudobarrel_sf"/>
</dbReference>
<dbReference type="Gene3D" id="2.40.330.10">
    <property type="entry name" value="DNA-binding pseudobarrel domain"/>
    <property type="match status" value="1"/>
</dbReference>
<keyword evidence="2" id="KW-0805">Transcription regulation</keyword>
<dbReference type="InterPro" id="IPR003340">
    <property type="entry name" value="B3_DNA-bd"/>
</dbReference>
<evidence type="ECO:0000256" key="4">
    <source>
        <dbReference type="ARBA" id="ARBA00023163"/>
    </source>
</evidence>
<evidence type="ECO:0000313" key="6">
    <source>
        <dbReference type="EMBL" id="KAH8493321.1"/>
    </source>
</evidence>
<gene>
    <name evidence="6" type="ORF">H0E87_020149</name>
</gene>
<evidence type="ECO:0000256" key="2">
    <source>
        <dbReference type="ARBA" id="ARBA00023015"/>
    </source>
</evidence>
<dbReference type="SUPFAM" id="SSF101936">
    <property type="entry name" value="DNA-binding pseudobarrel domain"/>
    <property type="match status" value="1"/>
</dbReference>
<evidence type="ECO:0000256" key="3">
    <source>
        <dbReference type="ARBA" id="ARBA00023125"/>
    </source>
</evidence>
<dbReference type="EMBL" id="JACEGQ020000011">
    <property type="protein sequence ID" value="KAH8493321.1"/>
    <property type="molecule type" value="Genomic_DNA"/>
</dbReference>
<dbReference type="AlphaFoldDB" id="A0A8T2XME0"/>
<comment type="subcellular location">
    <subcellularLocation>
        <location evidence="1">Nucleus</location>
    </subcellularLocation>
</comment>
<organism evidence="6 7">
    <name type="scientific">Populus deltoides</name>
    <name type="common">Eastern poplar</name>
    <name type="synonym">Eastern cottonwood</name>
    <dbReference type="NCBI Taxonomy" id="3696"/>
    <lineage>
        <taxon>Eukaryota</taxon>
        <taxon>Viridiplantae</taxon>
        <taxon>Streptophyta</taxon>
        <taxon>Embryophyta</taxon>
        <taxon>Tracheophyta</taxon>
        <taxon>Spermatophyta</taxon>
        <taxon>Magnoliopsida</taxon>
        <taxon>eudicotyledons</taxon>
        <taxon>Gunneridae</taxon>
        <taxon>Pentapetalae</taxon>
        <taxon>rosids</taxon>
        <taxon>fabids</taxon>
        <taxon>Malpighiales</taxon>
        <taxon>Salicaceae</taxon>
        <taxon>Saliceae</taxon>
        <taxon>Populus</taxon>
    </lineage>
</organism>
<dbReference type="GO" id="GO:0003677">
    <property type="term" value="F:DNA binding"/>
    <property type="evidence" value="ECO:0007669"/>
    <property type="project" value="UniProtKB-KW"/>
</dbReference>
<dbReference type="Proteomes" id="UP000807159">
    <property type="component" value="Chromosome 11"/>
</dbReference>
<accession>A0A8T2XME0</accession>
<dbReference type="GO" id="GO:0005634">
    <property type="term" value="C:nucleus"/>
    <property type="evidence" value="ECO:0007669"/>
    <property type="project" value="UniProtKB-SubCell"/>
</dbReference>
<evidence type="ECO:0000313" key="7">
    <source>
        <dbReference type="Proteomes" id="UP000807159"/>
    </source>
</evidence>
<name>A0A8T2XME0_POPDE</name>
<sequence length="139" mass="16112">MAELIKKPLTRTDLEYRLAYRTQNLWAFPLLSEGRTSIRFHARDALGKVWNLKLSTRTQGHPKPAITGEWLSLVKEKGLRVGDRIVLTREVDEDDIVSYEIRTERKIFNVWVPVKEGTYLCLLRTLSYGLILSSSWLHG</sequence>
<reference evidence="6" key="1">
    <citation type="journal article" date="2021" name="J. Hered.">
        <title>Genome Assembly of Salicaceae Populus deltoides (Eastern Cottonwood) I-69 Based on Nanopore Sequencing and Hi-C Technologies.</title>
        <authorList>
            <person name="Bai S."/>
            <person name="Wu H."/>
            <person name="Zhang J."/>
            <person name="Pan Z."/>
            <person name="Zhao W."/>
            <person name="Li Z."/>
            <person name="Tong C."/>
        </authorList>
    </citation>
    <scope>NUCLEOTIDE SEQUENCE</scope>
    <source>
        <tissue evidence="6">Leaf</tissue>
    </source>
</reference>
<proteinExistence type="predicted"/>